<feature type="compositionally biased region" description="Polar residues" evidence="2">
    <location>
        <begin position="11"/>
        <end position="27"/>
    </location>
</feature>
<feature type="region of interest" description="Disordered" evidence="2">
    <location>
        <begin position="11"/>
        <end position="30"/>
    </location>
</feature>
<sequence>MFTFTYGDAIDTSSNGWSLDTSGGQTVTPPPQLADVFLECGNTGDAIMFSDDRPSESPPHSPQSHYKDVAEKSKRGQPNARQNEQELLQRRNVQPLPSGKDLLSRQNSHQEKAWRKEQASLHESTISQQPEIIPLLERIQPTCGNLFVRNRDKQVQTEVLSQVDQVFTRTESIIEENRRPEITKASPLSTGSSLRAEEIARLFAENRELKSRNKNLEIELQLSQQTSAKNARELEELRKCTKKSERLQEMINQLKADLDAERKAKNELQEMLKRVSTWKPA</sequence>
<name>A0A3P7MQ33_DIBLA</name>
<organism evidence="3 4">
    <name type="scientific">Dibothriocephalus latus</name>
    <name type="common">Fish tapeworm</name>
    <name type="synonym">Diphyllobothrium latum</name>
    <dbReference type="NCBI Taxonomy" id="60516"/>
    <lineage>
        <taxon>Eukaryota</taxon>
        <taxon>Metazoa</taxon>
        <taxon>Spiralia</taxon>
        <taxon>Lophotrochozoa</taxon>
        <taxon>Platyhelminthes</taxon>
        <taxon>Cestoda</taxon>
        <taxon>Eucestoda</taxon>
        <taxon>Diphyllobothriidea</taxon>
        <taxon>Diphyllobothriidae</taxon>
        <taxon>Dibothriocephalus</taxon>
    </lineage>
</organism>
<evidence type="ECO:0000313" key="3">
    <source>
        <dbReference type="EMBL" id="VDN31764.1"/>
    </source>
</evidence>
<evidence type="ECO:0000313" key="4">
    <source>
        <dbReference type="Proteomes" id="UP000281553"/>
    </source>
</evidence>
<gene>
    <name evidence="3" type="ORF">DILT_LOCUS15824</name>
</gene>
<dbReference type="EMBL" id="UYRU01081281">
    <property type="protein sequence ID" value="VDN31764.1"/>
    <property type="molecule type" value="Genomic_DNA"/>
</dbReference>
<reference evidence="3 4" key="1">
    <citation type="submission" date="2018-11" db="EMBL/GenBank/DDBJ databases">
        <authorList>
            <consortium name="Pathogen Informatics"/>
        </authorList>
    </citation>
    <scope>NUCLEOTIDE SEQUENCE [LARGE SCALE GENOMIC DNA]</scope>
</reference>
<feature type="region of interest" description="Disordered" evidence="2">
    <location>
        <begin position="44"/>
        <end position="126"/>
    </location>
</feature>
<dbReference type="AlphaFoldDB" id="A0A3P7MQ33"/>
<feature type="coiled-coil region" evidence="1">
    <location>
        <begin position="199"/>
        <end position="271"/>
    </location>
</feature>
<protein>
    <submittedName>
        <fullName evidence="3">Uncharacterized protein</fullName>
    </submittedName>
</protein>
<feature type="compositionally biased region" description="Basic and acidic residues" evidence="2">
    <location>
        <begin position="65"/>
        <end position="74"/>
    </location>
</feature>
<feature type="compositionally biased region" description="Basic and acidic residues" evidence="2">
    <location>
        <begin position="108"/>
        <end position="120"/>
    </location>
</feature>
<keyword evidence="4" id="KW-1185">Reference proteome</keyword>
<dbReference type="Proteomes" id="UP000281553">
    <property type="component" value="Unassembled WGS sequence"/>
</dbReference>
<accession>A0A3P7MQ33</accession>
<proteinExistence type="predicted"/>
<evidence type="ECO:0000256" key="1">
    <source>
        <dbReference type="SAM" id="Coils"/>
    </source>
</evidence>
<evidence type="ECO:0000256" key="2">
    <source>
        <dbReference type="SAM" id="MobiDB-lite"/>
    </source>
</evidence>
<keyword evidence="1" id="KW-0175">Coiled coil</keyword>